<reference evidence="3" key="1">
    <citation type="journal article" date="2019" name="Int. J. Syst. Evol. Microbiol.">
        <title>The Global Catalogue of Microorganisms (GCM) 10K type strain sequencing project: providing services to taxonomists for standard genome sequencing and annotation.</title>
        <authorList>
            <consortium name="The Broad Institute Genomics Platform"/>
            <consortium name="The Broad Institute Genome Sequencing Center for Infectious Disease"/>
            <person name="Wu L."/>
            <person name="Ma J."/>
        </authorList>
    </citation>
    <scope>NUCLEOTIDE SEQUENCE [LARGE SCALE GENOMIC DNA]</scope>
    <source>
        <strain evidence="3">JCM 17069</strain>
    </source>
</reference>
<dbReference type="InterPro" id="IPR029062">
    <property type="entry name" value="Class_I_gatase-like"/>
</dbReference>
<keyword evidence="1" id="KW-0472">Membrane</keyword>
<keyword evidence="1" id="KW-1133">Transmembrane helix</keyword>
<keyword evidence="3" id="KW-1185">Reference proteome</keyword>
<dbReference type="RefSeq" id="WP_344816400.1">
    <property type="nucleotide sequence ID" value="NZ_BAABCT010000004.1"/>
</dbReference>
<dbReference type="Proteomes" id="UP001500367">
    <property type="component" value="Unassembled WGS sequence"/>
</dbReference>
<dbReference type="PANTHER" id="PTHR37947:SF1">
    <property type="entry name" value="BLL2462 PROTEIN"/>
    <property type="match status" value="1"/>
</dbReference>
<evidence type="ECO:0000256" key="1">
    <source>
        <dbReference type="SAM" id="Phobius"/>
    </source>
</evidence>
<keyword evidence="1" id="KW-0812">Transmembrane</keyword>
<feature type="transmembrane region" description="Helical" evidence="1">
    <location>
        <begin position="651"/>
        <end position="671"/>
    </location>
</feature>
<proteinExistence type="predicted"/>
<dbReference type="PANTHER" id="PTHR37947">
    <property type="entry name" value="BLL2462 PROTEIN"/>
    <property type="match status" value="1"/>
</dbReference>
<evidence type="ECO:0000313" key="2">
    <source>
        <dbReference type="EMBL" id="GAA4073129.1"/>
    </source>
</evidence>
<feature type="transmembrane region" description="Helical" evidence="1">
    <location>
        <begin position="37"/>
        <end position="58"/>
    </location>
</feature>
<dbReference type="EMBL" id="BAABCT010000004">
    <property type="protein sequence ID" value="GAA4073129.1"/>
    <property type="molecule type" value="Genomic_DNA"/>
</dbReference>
<dbReference type="Gene3D" id="3.40.50.880">
    <property type="match status" value="1"/>
</dbReference>
<sequence>MNKSTLVLIILSVIVAGGLSYFQYFYKAKSKSNTTKLLAFLRFLSIFGLLLLLINPIVSRSTFETVKTPLPIVVDNSSSIVDLKANQVAKELYEKISSNSKLKDKFDVQTYSFDSEFQPIESGDELNFKGKQTNLDEVAKNLKSINKNLSFPTVLISDGNQTSGSDFVFSFDANNKVYPLVVGDTTTYLDLKISQINVNKYAFHKNKFPVEVFLQYAGTKSVTANFAISQGNNVLNKQSISFSPSNKSAVLNILLPADKTGLQIFNARISSNESEKNTYNNSKKFAVEIIDQKTEIAIISSINHPDIGALKRGIETNAQHKVTILKPNKINDLNKYNVLVLFQPNAEFKQVFEVNKNLKINTWIVTGNNTDFGFLNLQQNQMNFRMSSQKEDFLANFSSDFNLFAAENIGFENFPPLENAYGTITPNENVTVLLSSRIRNVETNQPLLAFSDNQGRRSAFLMGENIWKWRAHSFIEKKSFEEFDVFLDKTIQFLASNDSKKSLIVNHERFYNSGDALEITAQYFNKNYEFDEKARLTIAVTNSKTKQVKRYDLLKTNNSFKVNLDGLAAGQYSFTVKELNSNASYSSTFEILDFDIEKQFVNPDMAKLKQLASQTKGAVFVPNQVDDLIKILLENEDYKAIQKDIVKKTPFIDWIWLLVLIAISLAAEWFIRKYNGLL</sequence>
<gene>
    <name evidence="2" type="ORF">GCM10022389_18190</name>
</gene>
<comment type="caution">
    <text evidence="2">The sequence shown here is derived from an EMBL/GenBank/DDBJ whole genome shotgun (WGS) entry which is preliminary data.</text>
</comment>
<organism evidence="2 3">
    <name type="scientific">Flavobacterium cheonanense</name>
    <dbReference type="NCBI Taxonomy" id="706183"/>
    <lineage>
        <taxon>Bacteria</taxon>
        <taxon>Pseudomonadati</taxon>
        <taxon>Bacteroidota</taxon>
        <taxon>Flavobacteriia</taxon>
        <taxon>Flavobacteriales</taxon>
        <taxon>Flavobacteriaceae</taxon>
        <taxon>Flavobacterium</taxon>
    </lineage>
</organism>
<accession>A0ABP7VRS1</accession>
<evidence type="ECO:0000313" key="3">
    <source>
        <dbReference type="Proteomes" id="UP001500367"/>
    </source>
</evidence>
<feature type="transmembrane region" description="Helical" evidence="1">
    <location>
        <begin position="6"/>
        <end position="25"/>
    </location>
</feature>
<evidence type="ECO:0008006" key="4">
    <source>
        <dbReference type="Google" id="ProtNLM"/>
    </source>
</evidence>
<name>A0ABP7VRS1_9FLAO</name>
<protein>
    <recommendedName>
        <fullName evidence="4">VWA domain-containing protein</fullName>
    </recommendedName>
</protein>